<dbReference type="AlphaFoldDB" id="K1XZB3"/>
<reference evidence="1" key="1">
    <citation type="journal article" date="2012" name="Science">
        <title>Fermentation, hydrogen, and sulfur metabolism in multiple uncultivated bacterial phyla.</title>
        <authorList>
            <person name="Wrighton K.C."/>
            <person name="Thomas B.C."/>
            <person name="Sharon I."/>
            <person name="Miller C.S."/>
            <person name="Castelle C.J."/>
            <person name="VerBerkmoes N.C."/>
            <person name="Wilkins M.J."/>
            <person name="Hettich R.L."/>
            <person name="Lipton M.S."/>
            <person name="Williams K.H."/>
            <person name="Long P.E."/>
            <person name="Banfield J.F."/>
        </authorList>
    </citation>
    <scope>NUCLEOTIDE SEQUENCE [LARGE SCALE GENOMIC DNA]</scope>
</reference>
<organism evidence="1">
    <name type="scientific">uncultured bacterium</name>
    <name type="common">gcode 4</name>
    <dbReference type="NCBI Taxonomy" id="1234023"/>
    <lineage>
        <taxon>Bacteria</taxon>
        <taxon>environmental samples</taxon>
    </lineage>
</organism>
<protein>
    <submittedName>
        <fullName evidence="1">Uncharacterized protein</fullName>
    </submittedName>
</protein>
<accession>K1XZB3</accession>
<name>K1XZB3_9BACT</name>
<comment type="caution">
    <text evidence="1">The sequence shown here is derived from an EMBL/GenBank/DDBJ whole genome shotgun (WGS) entry which is preliminary data.</text>
</comment>
<evidence type="ECO:0000313" key="1">
    <source>
        <dbReference type="EMBL" id="EKD30326.1"/>
    </source>
</evidence>
<proteinExistence type="predicted"/>
<dbReference type="EMBL" id="AMFJ01034090">
    <property type="protein sequence ID" value="EKD30326.1"/>
    <property type="molecule type" value="Genomic_DNA"/>
</dbReference>
<sequence length="153" mass="18411">MYSLFFLPMKYLFSLIFLISIVSSTPLAYADFFEEQIVGTDPETAMIQEIGLNSVNLRDDNEMRRYNNTLYFITNIKNETINRFNNRTIPLYRRYDIITSLDSFAYTMNQYFLYQKRYEQTRGNAYKETARYYLEDAKWVYGRLKISLKNSVY</sequence>
<gene>
    <name evidence="1" type="ORF">ACD_78C00090G0006</name>
</gene>